<reference evidence="7 8" key="1">
    <citation type="journal article" date="2008" name="Nature">
        <title>The genome of the model beetle and pest Tribolium castaneum.</title>
        <authorList>
            <consortium name="Tribolium Genome Sequencing Consortium"/>
            <person name="Richards S."/>
            <person name="Gibbs R.A."/>
            <person name="Weinstock G.M."/>
            <person name="Brown S.J."/>
            <person name="Denell R."/>
            <person name="Beeman R.W."/>
            <person name="Gibbs R."/>
            <person name="Beeman R.W."/>
            <person name="Brown S.J."/>
            <person name="Bucher G."/>
            <person name="Friedrich M."/>
            <person name="Grimmelikhuijzen C.J."/>
            <person name="Klingler M."/>
            <person name="Lorenzen M."/>
            <person name="Richards S."/>
            <person name="Roth S."/>
            <person name="Schroder R."/>
            <person name="Tautz D."/>
            <person name="Zdobnov E.M."/>
            <person name="Muzny D."/>
            <person name="Gibbs R.A."/>
            <person name="Weinstock G.M."/>
            <person name="Attaway T."/>
            <person name="Bell S."/>
            <person name="Buhay C.J."/>
            <person name="Chandrabose M.N."/>
            <person name="Chavez D."/>
            <person name="Clerk-Blankenburg K.P."/>
            <person name="Cree A."/>
            <person name="Dao M."/>
            <person name="Davis C."/>
            <person name="Chacko J."/>
            <person name="Dinh H."/>
            <person name="Dugan-Rocha S."/>
            <person name="Fowler G."/>
            <person name="Garner T.T."/>
            <person name="Garnes J."/>
            <person name="Gnirke A."/>
            <person name="Hawes A."/>
            <person name="Hernandez J."/>
            <person name="Hines S."/>
            <person name="Holder M."/>
            <person name="Hume J."/>
            <person name="Jhangiani S.N."/>
            <person name="Joshi V."/>
            <person name="Khan Z.M."/>
            <person name="Jackson L."/>
            <person name="Kovar C."/>
            <person name="Kowis A."/>
            <person name="Lee S."/>
            <person name="Lewis L.R."/>
            <person name="Margolis J."/>
            <person name="Morgan M."/>
            <person name="Nazareth L.V."/>
            <person name="Nguyen N."/>
            <person name="Okwuonu G."/>
            <person name="Parker D."/>
            <person name="Richards S."/>
            <person name="Ruiz S.J."/>
            <person name="Santibanez J."/>
            <person name="Savard J."/>
            <person name="Scherer S.E."/>
            <person name="Schneider B."/>
            <person name="Sodergren E."/>
            <person name="Tautz D."/>
            <person name="Vattahil S."/>
            <person name="Villasana D."/>
            <person name="White C.S."/>
            <person name="Wright R."/>
            <person name="Park Y."/>
            <person name="Beeman R.W."/>
            <person name="Lord J."/>
            <person name="Oppert B."/>
            <person name="Lorenzen M."/>
            <person name="Brown S."/>
            <person name="Wang L."/>
            <person name="Savard J."/>
            <person name="Tautz D."/>
            <person name="Richards S."/>
            <person name="Weinstock G."/>
            <person name="Gibbs R.A."/>
            <person name="Liu Y."/>
            <person name="Worley K."/>
            <person name="Weinstock G."/>
            <person name="Elsik C.G."/>
            <person name="Reese J.T."/>
            <person name="Elhaik E."/>
            <person name="Landan G."/>
            <person name="Graur D."/>
            <person name="Arensburger P."/>
            <person name="Atkinson P."/>
            <person name="Beeman R.W."/>
            <person name="Beidler J."/>
            <person name="Brown S.J."/>
            <person name="Demuth J.P."/>
            <person name="Drury D.W."/>
            <person name="Du Y.Z."/>
            <person name="Fujiwara H."/>
            <person name="Lorenzen M."/>
            <person name="Maselli V."/>
            <person name="Osanai M."/>
            <person name="Park Y."/>
            <person name="Robertson H.M."/>
            <person name="Tu Z."/>
            <person name="Wang J.J."/>
            <person name="Wang S."/>
            <person name="Richards S."/>
            <person name="Song H."/>
            <person name="Zhang L."/>
            <person name="Sodergren E."/>
            <person name="Werner D."/>
            <person name="Stanke M."/>
            <person name="Morgenstern B."/>
            <person name="Solovyev V."/>
            <person name="Kosarev P."/>
            <person name="Brown G."/>
            <person name="Chen H.C."/>
            <person name="Ermolaeva O."/>
            <person name="Hlavina W."/>
            <person name="Kapustin Y."/>
            <person name="Kiryutin B."/>
            <person name="Kitts P."/>
            <person name="Maglott D."/>
            <person name="Pruitt K."/>
            <person name="Sapojnikov V."/>
            <person name="Souvorov A."/>
            <person name="Mackey A.J."/>
            <person name="Waterhouse R.M."/>
            <person name="Wyder S."/>
            <person name="Zdobnov E.M."/>
            <person name="Zdobnov E.M."/>
            <person name="Wyder S."/>
            <person name="Kriventseva E.V."/>
            <person name="Kadowaki T."/>
            <person name="Bork P."/>
            <person name="Aranda M."/>
            <person name="Bao R."/>
            <person name="Beermann A."/>
            <person name="Berns N."/>
            <person name="Bolognesi R."/>
            <person name="Bonneton F."/>
            <person name="Bopp D."/>
            <person name="Brown S.J."/>
            <person name="Bucher G."/>
            <person name="Butts T."/>
            <person name="Chaumot A."/>
            <person name="Denell R.E."/>
            <person name="Ferrier D.E."/>
            <person name="Friedrich M."/>
            <person name="Gordon C.M."/>
            <person name="Jindra M."/>
            <person name="Klingler M."/>
            <person name="Lan Q."/>
            <person name="Lattorff H.M."/>
            <person name="Laudet V."/>
            <person name="von Levetsow C."/>
            <person name="Liu Z."/>
            <person name="Lutz R."/>
            <person name="Lynch J.A."/>
            <person name="da Fonseca R.N."/>
            <person name="Posnien N."/>
            <person name="Reuter R."/>
            <person name="Roth S."/>
            <person name="Savard J."/>
            <person name="Schinko J.B."/>
            <person name="Schmitt C."/>
            <person name="Schoppmeier M."/>
            <person name="Schroder R."/>
            <person name="Shippy T.D."/>
            <person name="Simonnet F."/>
            <person name="Marques-Souza H."/>
            <person name="Tautz D."/>
            <person name="Tomoyasu Y."/>
            <person name="Trauner J."/>
            <person name="Van der Zee M."/>
            <person name="Vervoort M."/>
            <person name="Wittkopp N."/>
            <person name="Wimmer E.A."/>
            <person name="Yang X."/>
            <person name="Jones A.K."/>
            <person name="Sattelle D.B."/>
            <person name="Ebert P.R."/>
            <person name="Nelson D."/>
            <person name="Scott J.G."/>
            <person name="Beeman R.W."/>
            <person name="Muthukrishnan S."/>
            <person name="Kramer K.J."/>
            <person name="Arakane Y."/>
            <person name="Beeman R.W."/>
            <person name="Zhu Q."/>
            <person name="Hogenkamp D."/>
            <person name="Dixit R."/>
            <person name="Oppert B."/>
            <person name="Jiang H."/>
            <person name="Zou Z."/>
            <person name="Marshall J."/>
            <person name="Elpidina E."/>
            <person name="Vinokurov K."/>
            <person name="Oppert C."/>
            <person name="Zou Z."/>
            <person name="Evans J."/>
            <person name="Lu Z."/>
            <person name="Zhao P."/>
            <person name="Sumathipala N."/>
            <person name="Altincicek B."/>
            <person name="Vilcinskas A."/>
            <person name="Williams M."/>
            <person name="Hultmark D."/>
            <person name="Hetru C."/>
            <person name="Jiang H."/>
            <person name="Grimmelikhuijzen C.J."/>
            <person name="Hauser F."/>
            <person name="Cazzamali G."/>
            <person name="Williamson M."/>
            <person name="Park Y."/>
            <person name="Li B."/>
            <person name="Tanaka Y."/>
            <person name="Predel R."/>
            <person name="Neupert S."/>
            <person name="Schachtner J."/>
            <person name="Verleyen P."/>
            <person name="Raible F."/>
            <person name="Bork P."/>
            <person name="Friedrich M."/>
            <person name="Walden K.K."/>
            <person name="Robertson H.M."/>
            <person name="Angeli S."/>
            <person name="Foret S."/>
            <person name="Bucher G."/>
            <person name="Schuetz S."/>
            <person name="Maleszka R."/>
            <person name="Wimmer E.A."/>
            <person name="Beeman R.W."/>
            <person name="Lorenzen M."/>
            <person name="Tomoyasu Y."/>
            <person name="Miller S.C."/>
            <person name="Grossmann D."/>
            <person name="Bucher G."/>
        </authorList>
    </citation>
    <scope>NUCLEOTIDE SEQUENCE [LARGE SCALE GENOMIC DNA]</scope>
    <source>
        <strain evidence="7 8">Georgia GA2</strain>
    </source>
</reference>
<evidence type="ECO:0000313" key="7">
    <source>
        <dbReference type="EMBL" id="EFA02879.1"/>
    </source>
</evidence>
<gene>
    <name evidence="7" type="primary">AUGUSTUS-3.0.2_08031</name>
    <name evidence="7" type="ORF">TcasGA2_TC008031</name>
</gene>
<accession>D1ZZE9</accession>
<evidence type="ECO:0000256" key="4">
    <source>
        <dbReference type="ARBA" id="ARBA00023128"/>
    </source>
</evidence>
<dbReference type="FunCoup" id="D1ZZE9">
    <property type="interactions" value="3"/>
</dbReference>
<evidence type="ECO:0000256" key="1">
    <source>
        <dbReference type="ARBA" id="ARBA00004273"/>
    </source>
</evidence>
<keyword evidence="4" id="KW-0496">Mitochondrion</keyword>
<proteinExistence type="inferred from homology"/>
<feature type="transmembrane region" description="Helical" evidence="6">
    <location>
        <begin position="55"/>
        <end position="76"/>
    </location>
</feature>
<evidence type="ECO:0000256" key="3">
    <source>
        <dbReference type="ARBA" id="ARBA00022792"/>
    </source>
</evidence>
<dbReference type="AlphaFoldDB" id="D1ZZE9"/>
<dbReference type="GO" id="GO:0005743">
    <property type="term" value="C:mitochondrial inner membrane"/>
    <property type="evidence" value="ECO:0007669"/>
    <property type="project" value="UniProtKB-SubCell"/>
</dbReference>
<reference evidence="7 8" key="2">
    <citation type="journal article" date="2010" name="Nucleic Acids Res.">
        <title>BeetleBase in 2010: revisions to provide comprehensive genomic information for Tribolium castaneum.</title>
        <authorList>
            <person name="Kim H.S."/>
            <person name="Murphy T."/>
            <person name="Xia J."/>
            <person name="Caragea D."/>
            <person name="Park Y."/>
            <person name="Beeman R.W."/>
            <person name="Lorenzen M.D."/>
            <person name="Butcher S."/>
            <person name="Manak J.R."/>
            <person name="Brown S.J."/>
        </authorList>
    </citation>
    <scope>NUCLEOTIDE SEQUENCE [LARGE SCALE GENOMIC DNA]</scope>
    <source>
        <strain evidence="7 8">Georgia GA2</strain>
    </source>
</reference>
<keyword evidence="6" id="KW-0812">Transmembrane</keyword>
<dbReference type="KEGG" id="tca:103312657"/>
<comment type="similarity">
    <text evidence="2">Belongs to the cytochrome c oxidase VIIa family.</text>
</comment>
<dbReference type="InterPro" id="IPR036539">
    <property type="entry name" value="Cyt_c_oxidase_su7a_sf"/>
</dbReference>
<dbReference type="InParanoid" id="D1ZZE9"/>
<name>D1ZZE9_TRICA</name>
<keyword evidence="5 6" id="KW-0472">Membrane</keyword>
<dbReference type="OrthoDB" id="5966508at2759"/>
<dbReference type="GO" id="GO:0045277">
    <property type="term" value="C:respiratory chain complex IV"/>
    <property type="evidence" value="ECO:0007669"/>
    <property type="project" value="InterPro"/>
</dbReference>
<dbReference type="PhylomeDB" id="D1ZZE9"/>
<evidence type="ECO:0000256" key="2">
    <source>
        <dbReference type="ARBA" id="ARBA00009331"/>
    </source>
</evidence>
<dbReference type="SUPFAM" id="SSF81419">
    <property type="entry name" value="Mitochondrial cytochrome c oxidase subunit VIIa"/>
    <property type="match status" value="1"/>
</dbReference>
<evidence type="ECO:0000256" key="6">
    <source>
        <dbReference type="SAM" id="Phobius"/>
    </source>
</evidence>
<keyword evidence="6" id="KW-1133">Transmembrane helix</keyword>
<keyword evidence="3" id="KW-0999">Mitochondrion inner membrane</keyword>
<keyword evidence="8" id="KW-1185">Reference proteome</keyword>
<comment type="subcellular location">
    <subcellularLocation>
        <location evidence="1">Mitochondrion inner membrane</location>
    </subcellularLocation>
</comment>
<dbReference type="Gene3D" id="4.10.91.10">
    <property type="entry name" value="Cytochrome c oxidase, subunit VIIa"/>
    <property type="match status" value="1"/>
</dbReference>
<dbReference type="HOGENOM" id="CLU_2561260_0_0_1"/>
<organism evidence="7 8">
    <name type="scientific">Tribolium castaneum</name>
    <name type="common">Red flour beetle</name>
    <dbReference type="NCBI Taxonomy" id="7070"/>
    <lineage>
        <taxon>Eukaryota</taxon>
        <taxon>Metazoa</taxon>
        <taxon>Ecdysozoa</taxon>
        <taxon>Arthropoda</taxon>
        <taxon>Hexapoda</taxon>
        <taxon>Insecta</taxon>
        <taxon>Pterygota</taxon>
        <taxon>Neoptera</taxon>
        <taxon>Endopterygota</taxon>
        <taxon>Coleoptera</taxon>
        <taxon>Polyphaga</taxon>
        <taxon>Cucujiformia</taxon>
        <taxon>Tenebrionidae</taxon>
        <taxon>Tenebrionidae incertae sedis</taxon>
        <taxon>Tribolium</taxon>
    </lineage>
</organism>
<protein>
    <submittedName>
        <fullName evidence="7">Uncharacterized protein</fullName>
    </submittedName>
</protein>
<dbReference type="GO" id="GO:0006123">
    <property type="term" value="P:mitochondrial electron transport, cytochrome c to oxygen"/>
    <property type="evidence" value="ECO:0007669"/>
    <property type="project" value="InterPro"/>
</dbReference>
<evidence type="ECO:0000313" key="8">
    <source>
        <dbReference type="Proteomes" id="UP000007266"/>
    </source>
</evidence>
<dbReference type="EMBL" id="KQ971338">
    <property type="protein sequence ID" value="EFA02879.1"/>
    <property type="molecule type" value="Genomic_DNA"/>
</dbReference>
<dbReference type="Proteomes" id="UP000007266">
    <property type="component" value="Linkage group 4"/>
</dbReference>
<sequence>MPPKLSSLRHFIKPQSGFKRFYSNGLPENLRRNYEKFQREDGVPVYLKGGATDRLLLGLTAVILAVGFVESVRSLLRLDRKK</sequence>
<evidence type="ECO:0000256" key="5">
    <source>
        <dbReference type="ARBA" id="ARBA00023136"/>
    </source>
</evidence>